<protein>
    <submittedName>
        <fullName evidence="1">Growth inhibitor</fullName>
    </submittedName>
</protein>
<dbReference type="GO" id="GO:0006402">
    <property type="term" value="P:mRNA catabolic process"/>
    <property type="evidence" value="ECO:0007669"/>
    <property type="project" value="TreeGrafter"/>
</dbReference>
<dbReference type="SUPFAM" id="SSF50118">
    <property type="entry name" value="Cell growth inhibitor/plasmid maintenance toxic component"/>
    <property type="match status" value="1"/>
</dbReference>
<dbReference type="Gene3D" id="2.30.30.110">
    <property type="match status" value="1"/>
</dbReference>
<dbReference type="GO" id="GO:0004521">
    <property type="term" value="F:RNA endonuclease activity"/>
    <property type="evidence" value="ECO:0007669"/>
    <property type="project" value="TreeGrafter"/>
</dbReference>
<dbReference type="InterPro" id="IPR003477">
    <property type="entry name" value="PemK-like"/>
</dbReference>
<dbReference type="PANTHER" id="PTHR33988">
    <property type="entry name" value="ENDORIBONUCLEASE MAZF-RELATED"/>
    <property type="match status" value="1"/>
</dbReference>
<dbReference type="GO" id="GO:0003677">
    <property type="term" value="F:DNA binding"/>
    <property type="evidence" value="ECO:0007669"/>
    <property type="project" value="InterPro"/>
</dbReference>
<feature type="non-terminal residue" evidence="1">
    <location>
        <position position="1"/>
    </location>
</feature>
<dbReference type="InterPro" id="IPR011067">
    <property type="entry name" value="Plasmid_toxin/cell-grow_inhib"/>
</dbReference>
<sequence>YYADLGKGIGSEQEGYRPVVIIQNDVGNKHSPTVIIASITSKRDAKAKLPTHYLLGAENGLELPSLVLLEQLRTIDKRRLSSFIGHLPEKHIQGINHALAVSVGLIESIPNKLILCLCRTCAENFYGSGAFVLRRVNTEQTEKDTCTYCNSRKGFDYEIIPKTK</sequence>
<comment type="caution">
    <text evidence="1">The sequence shown here is derived from an EMBL/GenBank/DDBJ whole genome shotgun (WGS) entry which is preliminary data.</text>
</comment>
<accession>K1TAB5</accession>
<dbReference type="Pfam" id="PF02452">
    <property type="entry name" value="PemK_toxin"/>
    <property type="match status" value="1"/>
</dbReference>
<evidence type="ECO:0000313" key="1">
    <source>
        <dbReference type="EMBL" id="EKC64439.1"/>
    </source>
</evidence>
<gene>
    <name evidence="1" type="ORF">LEA_10819</name>
</gene>
<name>K1TAB5_9ZZZZ</name>
<organism evidence="1">
    <name type="scientific">human gut metagenome</name>
    <dbReference type="NCBI Taxonomy" id="408170"/>
    <lineage>
        <taxon>unclassified sequences</taxon>
        <taxon>metagenomes</taxon>
        <taxon>organismal metagenomes</taxon>
    </lineage>
</organism>
<dbReference type="PANTHER" id="PTHR33988:SF2">
    <property type="entry name" value="ENDORIBONUCLEASE MAZF"/>
    <property type="match status" value="1"/>
</dbReference>
<dbReference type="GO" id="GO:0016075">
    <property type="term" value="P:rRNA catabolic process"/>
    <property type="evidence" value="ECO:0007669"/>
    <property type="project" value="TreeGrafter"/>
</dbReference>
<dbReference type="EMBL" id="AJWY01007287">
    <property type="protein sequence ID" value="EKC64439.1"/>
    <property type="molecule type" value="Genomic_DNA"/>
</dbReference>
<reference evidence="1" key="1">
    <citation type="journal article" date="2013" name="Environ. Microbiol.">
        <title>Microbiota from the distal guts of lean and obese adolescents exhibit partial functional redundancy besides clear differences in community structure.</title>
        <authorList>
            <person name="Ferrer M."/>
            <person name="Ruiz A."/>
            <person name="Lanza F."/>
            <person name="Haange S.B."/>
            <person name="Oberbach A."/>
            <person name="Till H."/>
            <person name="Bargiela R."/>
            <person name="Campoy C."/>
            <person name="Segura M.T."/>
            <person name="Richter M."/>
            <person name="von Bergen M."/>
            <person name="Seifert J."/>
            <person name="Suarez A."/>
        </authorList>
    </citation>
    <scope>NUCLEOTIDE SEQUENCE</scope>
</reference>
<proteinExistence type="predicted"/>
<dbReference type="AlphaFoldDB" id="K1TAB5"/>